<dbReference type="EMBL" id="UYWY01019374">
    <property type="protein sequence ID" value="VDM36806.1"/>
    <property type="molecule type" value="Genomic_DNA"/>
</dbReference>
<evidence type="ECO:0000313" key="3">
    <source>
        <dbReference type="WBParaSite" id="TCNE_0000562401-mRNA-1"/>
    </source>
</evidence>
<accession>A0A183UAV4</accession>
<dbReference type="WBParaSite" id="TCNE_0000562401-mRNA-1">
    <property type="protein sequence ID" value="TCNE_0000562401-mRNA-1"/>
    <property type="gene ID" value="TCNE_0000562401"/>
</dbReference>
<name>A0A183UAV4_TOXCA</name>
<reference evidence="3" key="1">
    <citation type="submission" date="2016-06" db="UniProtKB">
        <authorList>
            <consortium name="WormBaseParasite"/>
        </authorList>
    </citation>
    <scope>IDENTIFICATION</scope>
</reference>
<gene>
    <name evidence="1" type="ORF">TCNE_LOCUS5624</name>
</gene>
<dbReference type="AlphaFoldDB" id="A0A183UAV4"/>
<proteinExistence type="predicted"/>
<protein>
    <submittedName>
        <fullName evidence="3">RNase H domain-containing protein</fullName>
    </submittedName>
</protein>
<reference evidence="1 2" key="2">
    <citation type="submission" date="2018-11" db="EMBL/GenBank/DDBJ databases">
        <authorList>
            <consortium name="Pathogen Informatics"/>
        </authorList>
    </citation>
    <scope>NUCLEOTIDE SEQUENCE [LARGE SCALE GENOMIC DNA]</scope>
</reference>
<organism evidence="2 3">
    <name type="scientific">Toxocara canis</name>
    <name type="common">Canine roundworm</name>
    <dbReference type="NCBI Taxonomy" id="6265"/>
    <lineage>
        <taxon>Eukaryota</taxon>
        <taxon>Metazoa</taxon>
        <taxon>Ecdysozoa</taxon>
        <taxon>Nematoda</taxon>
        <taxon>Chromadorea</taxon>
        <taxon>Rhabditida</taxon>
        <taxon>Spirurina</taxon>
        <taxon>Ascaridomorpha</taxon>
        <taxon>Ascaridoidea</taxon>
        <taxon>Toxocaridae</taxon>
        <taxon>Toxocara</taxon>
    </lineage>
</organism>
<evidence type="ECO:0000313" key="2">
    <source>
        <dbReference type="Proteomes" id="UP000050794"/>
    </source>
</evidence>
<dbReference type="Proteomes" id="UP000050794">
    <property type="component" value="Unassembled WGS sequence"/>
</dbReference>
<keyword evidence="2" id="KW-1185">Reference proteome</keyword>
<evidence type="ECO:0000313" key="1">
    <source>
        <dbReference type="EMBL" id="VDM36806.1"/>
    </source>
</evidence>
<sequence>MKNVFIKLSDQLFVWNHFSLNVATHYGNELADGTGNGQVCVLRDVLVGWHAMQEASERNRTSVNAIPLSIELVS</sequence>